<protein>
    <recommendedName>
        <fullName evidence="6">Nucleolar GTP-binding protein 1</fullName>
    </recommendedName>
</protein>
<comment type="similarity">
    <text evidence="6">Belongs to the TRAFAC class OBG-HflX-like GTPase superfamily. OBG GTPase family. NOG subfamily.</text>
</comment>
<sequence>MEKYNFKRITVVPPYKDLINIVLSKTQRKTPTVVHKHYNIVRIRGFYMRKIKFCQQTFHDKLTAILTEFPTIQDLHPFYCDLMSVLYDRDHYKLALGQLNTARHLVDNVGKDYVRLMKYADTLYRCKQLKKAALGRMVKIMKRQSQNLTYLEEVRQHVSRMPSIDPNTRTILLCGFPNVGKSSFVNKVTRADVEVQPYAFTTKNLYVGHTDFKFNRYQVVDTPGILDHPIEEMNTIEMQAITALTHLRAIVLYVMDLSELCEHTVEEQVRLFQSIKPLFKNKPLMVVCNKTDIMTLDDLTEDKQHLVRDLAEDGIPVLEMSTATEEGVMKVKTEACQRLLNFRVASKLNTKRVQDVANRLFVAFPKKRDDVARPPTIPQSVQHKIEKGTKRRKLERDIEEEQGDDYILDLRKEWDLANPDEKYDKIPEIFLGKNVADYVDPNIDQKLAKLLEEEKLREEAGFYHFPSDDEDEKELEAKLTVIRERRMLKQLEAVDKRNNNRSIMPRSASLASEHRGRKRKREASEGPSEGAATRSVSRAHGKPRSQSRDQSGLRDQKMITKAKKIGRKAQKERNHQAKKGEGDRVILNMMPKHLFSGKRGNGKTDRR</sequence>
<proteinExistence type="inferred from homology"/>
<dbReference type="FunFam" id="1.20.120.1190:FF:000001">
    <property type="entry name" value="Nucleolar GTP-binding protein 1"/>
    <property type="match status" value="1"/>
</dbReference>
<evidence type="ECO:0000313" key="9">
    <source>
        <dbReference type="EMBL" id="KAK7092444.1"/>
    </source>
</evidence>
<comment type="subcellular location">
    <subcellularLocation>
        <location evidence="1 6">Nucleus</location>
        <location evidence="1 6">Nucleolus</location>
    </subcellularLocation>
</comment>
<comment type="function">
    <text evidence="6">Involved in the biogenesis of the 60S ribosomal subunit.</text>
</comment>
<feature type="region of interest" description="Disordered" evidence="7">
    <location>
        <begin position="493"/>
        <end position="607"/>
    </location>
</feature>
<dbReference type="Pfam" id="PF08155">
    <property type="entry name" value="NOGCT"/>
    <property type="match status" value="1"/>
</dbReference>
<keyword evidence="10" id="KW-1185">Reference proteome</keyword>
<evidence type="ECO:0000256" key="2">
    <source>
        <dbReference type="ARBA" id="ARBA00022517"/>
    </source>
</evidence>
<evidence type="ECO:0000256" key="7">
    <source>
        <dbReference type="SAM" id="MobiDB-lite"/>
    </source>
</evidence>
<accession>A0AAN9AT13</accession>
<evidence type="ECO:0000256" key="1">
    <source>
        <dbReference type="ARBA" id="ARBA00004604"/>
    </source>
</evidence>
<evidence type="ECO:0000256" key="5">
    <source>
        <dbReference type="ARBA" id="ARBA00023242"/>
    </source>
</evidence>
<dbReference type="AlphaFoldDB" id="A0AAN9AT13"/>
<dbReference type="Proteomes" id="UP001374579">
    <property type="component" value="Unassembled WGS sequence"/>
</dbReference>
<keyword evidence="5 6" id="KW-0539">Nucleus</keyword>
<dbReference type="SUPFAM" id="SSF52540">
    <property type="entry name" value="P-loop containing nucleoside triphosphate hydrolases"/>
    <property type="match status" value="1"/>
</dbReference>
<dbReference type="FunFam" id="3.40.50.300:FF:000496">
    <property type="entry name" value="Nucleolar GTP-binding protein 1"/>
    <property type="match status" value="1"/>
</dbReference>
<dbReference type="Pfam" id="PF06858">
    <property type="entry name" value="NOG1"/>
    <property type="match status" value="1"/>
</dbReference>
<dbReference type="Pfam" id="PF17835">
    <property type="entry name" value="NOG1_N"/>
    <property type="match status" value="1"/>
</dbReference>
<dbReference type="InterPro" id="IPR010674">
    <property type="entry name" value="NOG1_Rossman_fold_dom"/>
</dbReference>
<dbReference type="InterPro" id="IPR041623">
    <property type="entry name" value="NOG1_N"/>
</dbReference>
<keyword evidence="2 6" id="KW-0690">Ribosome biogenesis</keyword>
<dbReference type="CDD" id="cd01897">
    <property type="entry name" value="NOG"/>
    <property type="match status" value="1"/>
</dbReference>
<dbReference type="InterPro" id="IPR005225">
    <property type="entry name" value="Small_GTP-bd"/>
</dbReference>
<dbReference type="PIRSF" id="PIRSF038919">
    <property type="entry name" value="NOG1"/>
    <property type="match status" value="1"/>
</dbReference>
<feature type="domain" description="OBG-type G" evidence="8">
    <location>
        <begin position="169"/>
        <end position="340"/>
    </location>
</feature>
<dbReference type="InterPro" id="IPR031167">
    <property type="entry name" value="G_OBG"/>
</dbReference>
<dbReference type="Gene3D" id="1.20.120.1190">
    <property type="match status" value="1"/>
</dbReference>
<keyword evidence="3" id="KW-0547">Nucleotide-binding</keyword>
<dbReference type="GO" id="GO:0042254">
    <property type="term" value="P:ribosome biogenesis"/>
    <property type="evidence" value="ECO:0007669"/>
    <property type="project" value="UniProtKB-KW"/>
</dbReference>
<evidence type="ECO:0000256" key="3">
    <source>
        <dbReference type="ARBA" id="ARBA00022741"/>
    </source>
</evidence>
<dbReference type="GO" id="GO:0005730">
    <property type="term" value="C:nucleolus"/>
    <property type="evidence" value="ECO:0007669"/>
    <property type="project" value="UniProtKB-SubCell"/>
</dbReference>
<keyword evidence="4" id="KW-0342">GTP-binding</keyword>
<evidence type="ECO:0000313" key="10">
    <source>
        <dbReference type="Proteomes" id="UP001374579"/>
    </source>
</evidence>
<dbReference type="InterPro" id="IPR012973">
    <property type="entry name" value="NOG_C"/>
</dbReference>
<dbReference type="NCBIfam" id="TIGR00231">
    <property type="entry name" value="small_GTP"/>
    <property type="match status" value="1"/>
</dbReference>
<gene>
    <name evidence="9" type="ORF">V1264_008185</name>
</gene>
<evidence type="ECO:0000256" key="6">
    <source>
        <dbReference type="PIRNR" id="PIRNR038919"/>
    </source>
</evidence>
<name>A0AAN9AT13_9CAEN</name>
<dbReference type="PANTHER" id="PTHR45759">
    <property type="entry name" value="NUCLEOLAR GTP-BINDING PROTEIN 1"/>
    <property type="match status" value="1"/>
</dbReference>
<comment type="caution">
    <text evidence="9">The sequence shown here is derived from an EMBL/GenBank/DDBJ whole genome shotgun (WGS) entry which is preliminary data.</text>
</comment>
<organism evidence="9 10">
    <name type="scientific">Littorina saxatilis</name>
    <dbReference type="NCBI Taxonomy" id="31220"/>
    <lineage>
        <taxon>Eukaryota</taxon>
        <taxon>Metazoa</taxon>
        <taxon>Spiralia</taxon>
        <taxon>Lophotrochozoa</taxon>
        <taxon>Mollusca</taxon>
        <taxon>Gastropoda</taxon>
        <taxon>Caenogastropoda</taxon>
        <taxon>Littorinimorpha</taxon>
        <taxon>Littorinoidea</taxon>
        <taxon>Littorinidae</taxon>
        <taxon>Littorina</taxon>
    </lineage>
</organism>
<feature type="compositionally biased region" description="Basic and acidic residues" evidence="7">
    <location>
        <begin position="569"/>
        <end position="584"/>
    </location>
</feature>
<dbReference type="EMBL" id="JBAMIC010000021">
    <property type="protein sequence ID" value="KAK7092444.1"/>
    <property type="molecule type" value="Genomic_DNA"/>
</dbReference>
<reference evidence="9 10" key="1">
    <citation type="submission" date="2024-02" db="EMBL/GenBank/DDBJ databases">
        <title>Chromosome-scale genome assembly of the rough periwinkle Littorina saxatilis.</title>
        <authorList>
            <person name="De Jode A."/>
            <person name="Faria R."/>
            <person name="Formenti G."/>
            <person name="Sims Y."/>
            <person name="Smith T.P."/>
            <person name="Tracey A."/>
            <person name="Wood J.M.D."/>
            <person name="Zagrodzka Z.B."/>
            <person name="Johannesson K."/>
            <person name="Butlin R.K."/>
            <person name="Leder E.H."/>
        </authorList>
    </citation>
    <scope>NUCLEOTIDE SEQUENCE [LARGE SCALE GENOMIC DNA]</scope>
    <source>
        <strain evidence="9">Snail1</strain>
        <tissue evidence="9">Muscle</tissue>
    </source>
</reference>
<dbReference type="InterPro" id="IPR027417">
    <property type="entry name" value="P-loop_NTPase"/>
</dbReference>
<dbReference type="PROSITE" id="PS51710">
    <property type="entry name" value="G_OBG"/>
    <property type="match status" value="1"/>
</dbReference>
<dbReference type="InterPro" id="IPR006073">
    <property type="entry name" value="GTP-bd"/>
</dbReference>
<dbReference type="Gene3D" id="3.40.50.300">
    <property type="entry name" value="P-loop containing nucleotide triphosphate hydrolases"/>
    <property type="match status" value="1"/>
</dbReference>
<dbReference type="PRINTS" id="PR00326">
    <property type="entry name" value="GTP1OBG"/>
</dbReference>
<evidence type="ECO:0000256" key="4">
    <source>
        <dbReference type="ARBA" id="ARBA00023134"/>
    </source>
</evidence>
<dbReference type="GO" id="GO:0005525">
    <property type="term" value="F:GTP binding"/>
    <property type="evidence" value="ECO:0007669"/>
    <property type="project" value="UniProtKB-KW"/>
</dbReference>
<evidence type="ECO:0000259" key="8">
    <source>
        <dbReference type="PROSITE" id="PS51710"/>
    </source>
</evidence>
<dbReference type="InterPro" id="IPR024926">
    <property type="entry name" value="NOG1"/>
</dbReference>